<keyword evidence="2" id="KW-1185">Reference proteome</keyword>
<name>A0A914QPN8_9BILA</name>
<dbReference type="GO" id="GO:0005737">
    <property type="term" value="C:cytoplasm"/>
    <property type="evidence" value="ECO:0007669"/>
    <property type="project" value="TreeGrafter"/>
</dbReference>
<dbReference type="GO" id="GO:0070006">
    <property type="term" value="F:metalloaminopeptidase activity"/>
    <property type="evidence" value="ECO:0007669"/>
    <property type="project" value="TreeGrafter"/>
</dbReference>
<dbReference type="GO" id="GO:0008270">
    <property type="term" value="F:zinc ion binding"/>
    <property type="evidence" value="ECO:0007669"/>
    <property type="project" value="TreeGrafter"/>
</dbReference>
<evidence type="ECO:0000313" key="3">
    <source>
        <dbReference type="WBParaSite" id="PDA_v2.g3467.t1"/>
    </source>
</evidence>
<dbReference type="GO" id="GO:0042277">
    <property type="term" value="F:peptide binding"/>
    <property type="evidence" value="ECO:0007669"/>
    <property type="project" value="TreeGrafter"/>
</dbReference>
<dbReference type="SUPFAM" id="SSF63737">
    <property type="entry name" value="Leukotriene A4 hydrolase N-terminal domain"/>
    <property type="match status" value="1"/>
</dbReference>
<dbReference type="Pfam" id="PF17900">
    <property type="entry name" value="Peptidase_M1_N"/>
    <property type="match status" value="1"/>
</dbReference>
<dbReference type="InterPro" id="IPR042097">
    <property type="entry name" value="Aminopeptidase_N-like_N_sf"/>
</dbReference>
<dbReference type="Proteomes" id="UP000887578">
    <property type="component" value="Unplaced"/>
</dbReference>
<evidence type="ECO:0000259" key="1">
    <source>
        <dbReference type="Pfam" id="PF17900"/>
    </source>
</evidence>
<dbReference type="PANTHER" id="PTHR11533">
    <property type="entry name" value="PROTEASE M1 ZINC METALLOPROTEASE"/>
    <property type="match status" value="1"/>
</dbReference>
<proteinExistence type="predicted"/>
<dbReference type="GO" id="GO:0005615">
    <property type="term" value="C:extracellular space"/>
    <property type="evidence" value="ECO:0007669"/>
    <property type="project" value="TreeGrafter"/>
</dbReference>
<dbReference type="Gene3D" id="2.60.40.1730">
    <property type="entry name" value="tricorn interacting facor f3 domain"/>
    <property type="match status" value="1"/>
</dbReference>
<dbReference type="GO" id="GO:0043171">
    <property type="term" value="P:peptide catabolic process"/>
    <property type="evidence" value="ECO:0007669"/>
    <property type="project" value="TreeGrafter"/>
</dbReference>
<reference evidence="3" key="1">
    <citation type="submission" date="2022-11" db="UniProtKB">
        <authorList>
            <consortium name="WormBaseParasite"/>
        </authorList>
    </citation>
    <scope>IDENTIFICATION</scope>
</reference>
<dbReference type="GO" id="GO:0006508">
    <property type="term" value="P:proteolysis"/>
    <property type="evidence" value="ECO:0007669"/>
    <property type="project" value="TreeGrafter"/>
</dbReference>
<organism evidence="2 3">
    <name type="scientific">Panagrolaimus davidi</name>
    <dbReference type="NCBI Taxonomy" id="227884"/>
    <lineage>
        <taxon>Eukaryota</taxon>
        <taxon>Metazoa</taxon>
        <taxon>Ecdysozoa</taxon>
        <taxon>Nematoda</taxon>
        <taxon>Chromadorea</taxon>
        <taxon>Rhabditida</taxon>
        <taxon>Tylenchina</taxon>
        <taxon>Panagrolaimomorpha</taxon>
        <taxon>Panagrolaimoidea</taxon>
        <taxon>Panagrolaimidae</taxon>
        <taxon>Panagrolaimus</taxon>
    </lineage>
</organism>
<evidence type="ECO:0000313" key="2">
    <source>
        <dbReference type="Proteomes" id="UP000887578"/>
    </source>
</evidence>
<protein>
    <submittedName>
        <fullName evidence="3">Aminopeptidase N-like N-terminal domain-containing protein</fullName>
    </submittedName>
</protein>
<feature type="domain" description="Aminopeptidase N-like N-terminal" evidence="1">
    <location>
        <begin position="62"/>
        <end position="192"/>
    </location>
</feature>
<dbReference type="PANTHER" id="PTHR11533:SF299">
    <property type="entry name" value="AMINOPEPTIDASE"/>
    <property type="match status" value="1"/>
</dbReference>
<sequence>MKRFFRIGNFENRNCHICSKAFVKSEFKYKFIEENPLKLQSTIDPAYLASKPRLPHNLNVFQYDIKIQPYFPNPTTTHDSSLDFTFDGTTTIYFQMLETTTSVQFDAYNLDIYAIALTASNGIRQQLASANLDNSTNRITVAPVMFLQANQNYTVSFGYTGKINSYKYGGLFYSTYEYANGTKGNIYATFFELGDGAKS</sequence>
<dbReference type="InterPro" id="IPR050344">
    <property type="entry name" value="Peptidase_M1_aminopeptidases"/>
</dbReference>
<dbReference type="AlphaFoldDB" id="A0A914QPN8"/>
<dbReference type="WBParaSite" id="PDA_v2.g3467.t1">
    <property type="protein sequence ID" value="PDA_v2.g3467.t1"/>
    <property type="gene ID" value="PDA_v2.g3467"/>
</dbReference>
<dbReference type="InterPro" id="IPR045357">
    <property type="entry name" value="Aminopeptidase_N-like_N"/>
</dbReference>
<accession>A0A914QPN8</accession>
<dbReference type="GO" id="GO:0016020">
    <property type="term" value="C:membrane"/>
    <property type="evidence" value="ECO:0007669"/>
    <property type="project" value="TreeGrafter"/>
</dbReference>